<dbReference type="Proteomes" id="UP001732700">
    <property type="component" value="Chromosome 4D"/>
</dbReference>
<organism evidence="1 2">
    <name type="scientific">Avena sativa</name>
    <name type="common">Oat</name>
    <dbReference type="NCBI Taxonomy" id="4498"/>
    <lineage>
        <taxon>Eukaryota</taxon>
        <taxon>Viridiplantae</taxon>
        <taxon>Streptophyta</taxon>
        <taxon>Embryophyta</taxon>
        <taxon>Tracheophyta</taxon>
        <taxon>Spermatophyta</taxon>
        <taxon>Magnoliopsida</taxon>
        <taxon>Liliopsida</taxon>
        <taxon>Poales</taxon>
        <taxon>Poaceae</taxon>
        <taxon>BOP clade</taxon>
        <taxon>Pooideae</taxon>
        <taxon>Poodae</taxon>
        <taxon>Poeae</taxon>
        <taxon>Poeae Chloroplast Group 1 (Aveneae type)</taxon>
        <taxon>Aveninae</taxon>
        <taxon>Avena</taxon>
    </lineage>
</organism>
<sequence length="388" mass="43858">MPPPPALPDELLEEIFLRLQPDEPACLVRASLASKSWFGLLTGARFRGLYRDFHGAPPMLGFIYRCPPDYVTEEEDSLPHFKATANFGACIPAVEDWKGWHRDYDAWDCRHGRVLFANKNVVPMPLVVWDPMTGRRRLLHPPQDYDSSGAAVLCNVTGCDHRACHMGPFQVVFIGMYNTDDSTVAYAHVSLPEVVNWSEPCTFDLAAEDAFMVDRPPVFIQDALYFMLAYDDYDGDGGDDKTSILKYHLGSNCLSLIDAPPVKTGLVDGVVIMAMEDASLGFAHVDRITLNLWARYMGSNGVMSWTQRRAINLENLLPIQNPREKHRLIGSVEGSDIIFVTTDLYIYEINLKTLRWKEIWKRENCHALFPYLSFYNPPARVNLADAAH</sequence>
<evidence type="ECO:0000313" key="1">
    <source>
        <dbReference type="EnsemblPlants" id="AVESA.00010b.r2.4DG0763640.1.CDS"/>
    </source>
</evidence>
<evidence type="ECO:0000313" key="2">
    <source>
        <dbReference type="Proteomes" id="UP001732700"/>
    </source>
</evidence>
<proteinExistence type="predicted"/>
<reference evidence="1" key="2">
    <citation type="submission" date="2025-09" db="UniProtKB">
        <authorList>
            <consortium name="EnsemblPlants"/>
        </authorList>
    </citation>
    <scope>IDENTIFICATION</scope>
</reference>
<keyword evidence="2" id="KW-1185">Reference proteome</keyword>
<name>A0ACD5XA58_AVESA</name>
<dbReference type="EnsemblPlants" id="AVESA.00010b.r2.4DG0763640.1">
    <property type="protein sequence ID" value="AVESA.00010b.r2.4DG0763640.1.CDS"/>
    <property type="gene ID" value="AVESA.00010b.r2.4DG0763640"/>
</dbReference>
<reference evidence="1" key="1">
    <citation type="submission" date="2021-05" db="EMBL/GenBank/DDBJ databases">
        <authorList>
            <person name="Scholz U."/>
            <person name="Mascher M."/>
            <person name="Fiebig A."/>
        </authorList>
    </citation>
    <scope>NUCLEOTIDE SEQUENCE [LARGE SCALE GENOMIC DNA]</scope>
</reference>
<protein>
    <submittedName>
        <fullName evidence="1">Uncharacterized protein</fullName>
    </submittedName>
</protein>
<accession>A0ACD5XA58</accession>